<dbReference type="GO" id="GO:0031012">
    <property type="term" value="C:extracellular matrix"/>
    <property type="evidence" value="ECO:0007669"/>
    <property type="project" value="TreeGrafter"/>
</dbReference>
<dbReference type="InParanoid" id="A0A5N4ATR7"/>
<dbReference type="PROSITE" id="PS00233">
    <property type="entry name" value="CHIT_BIND_RR_1"/>
    <property type="match status" value="4"/>
</dbReference>
<dbReference type="Proteomes" id="UP000327044">
    <property type="component" value="Unassembled WGS sequence"/>
</dbReference>
<protein>
    <submittedName>
        <fullName evidence="4">Uncharacterized protein</fullName>
    </submittedName>
</protein>
<comment type="caution">
    <text evidence="4">The sequence shown here is derived from an EMBL/GenBank/DDBJ whole genome shotgun (WGS) entry which is preliminary data.</text>
</comment>
<evidence type="ECO:0000256" key="1">
    <source>
        <dbReference type="ARBA" id="ARBA00022460"/>
    </source>
</evidence>
<evidence type="ECO:0000313" key="4">
    <source>
        <dbReference type="EMBL" id="KAB0800709.1"/>
    </source>
</evidence>
<accession>A0A5N4ATR7</accession>
<dbReference type="PRINTS" id="PR00947">
    <property type="entry name" value="CUTICLE"/>
</dbReference>
<keyword evidence="1 2" id="KW-0193">Cuticle</keyword>
<dbReference type="InterPro" id="IPR000618">
    <property type="entry name" value="Insect_cuticle"/>
</dbReference>
<keyword evidence="5" id="KW-1185">Reference proteome</keyword>
<dbReference type="GO" id="GO:0042302">
    <property type="term" value="F:structural constituent of cuticle"/>
    <property type="evidence" value="ECO:0007669"/>
    <property type="project" value="UniProtKB-UniRule"/>
</dbReference>
<dbReference type="PANTHER" id="PTHR12236">
    <property type="entry name" value="STRUCTURAL CONTITUENT OF CUTICLE"/>
    <property type="match status" value="1"/>
</dbReference>
<dbReference type="InterPro" id="IPR051217">
    <property type="entry name" value="Insect_Cuticle_Struc_Prot"/>
</dbReference>
<name>A0A5N4ATR7_PHOPY</name>
<feature type="signal peptide" evidence="3">
    <location>
        <begin position="1"/>
        <end position="17"/>
    </location>
</feature>
<proteinExistence type="predicted"/>
<sequence>MAFKLIVLFASLALAAASPTLFTTNLKAEVVHEPNYSFGYDIRDPSTGDFKNQFEIRKGDVVQGRYSLLEADGSQRTVNYAADALSGFNAVVSKTEPVVAKIATPVVREAIPAISSARIEVDPFLYSGRIATHSISNPSIARIELSPFTSSLGLLGYPFAASAAVAPIPAPVHPAEFNPHPQYQFNYAVQEPTTGDFKTQSETRDGDAVHGRYTVLEPNGLERVVEYTADDVHGFNAVVSHTPAGAAHAAPAPVAKVAVPVAAAVVPAKIAAPAVKGFAPFAHSGYHGYPGYSGYHGYPVNVIHNTASIAAVAPIPAPVHPTEFNPHPQYEFKYSVQEPLTGDFKSQSETRDGDAVHGRYTVLEPNGMERIVEYTADVHGFNAVVSHTPSGAAHAPVPKVAAPVAAEAKIALKGFSPFAYSGYHGYPGHSGYHGHPGYVGYPGYSGYSGYHHGFLAQRNKMVTKALVFAAIVAFAAAAVVPAPVHPEEFNPHPQYEFTYAVQEPMTGDFKSQSETRDGDAVHGRYTVLEPNGMERIVEYTADDVHGFKAVVSHAPAGAAHAAPVSVAKVAAPIATAVVPAKIASPAVKGFAPFEYSGYHGYQGYQGYPGYTGYPGYSGYHHGFRSPFHSGYHPGYY</sequence>
<evidence type="ECO:0000313" key="5">
    <source>
        <dbReference type="Proteomes" id="UP000327044"/>
    </source>
</evidence>
<evidence type="ECO:0000256" key="2">
    <source>
        <dbReference type="PROSITE-ProRule" id="PRU00497"/>
    </source>
</evidence>
<organism evidence="4 5">
    <name type="scientific">Photinus pyralis</name>
    <name type="common">Common eastern firefly</name>
    <name type="synonym">Lampyris pyralis</name>
    <dbReference type="NCBI Taxonomy" id="7054"/>
    <lineage>
        <taxon>Eukaryota</taxon>
        <taxon>Metazoa</taxon>
        <taxon>Ecdysozoa</taxon>
        <taxon>Arthropoda</taxon>
        <taxon>Hexapoda</taxon>
        <taxon>Insecta</taxon>
        <taxon>Pterygota</taxon>
        <taxon>Neoptera</taxon>
        <taxon>Endopterygota</taxon>
        <taxon>Coleoptera</taxon>
        <taxon>Polyphaga</taxon>
        <taxon>Elateriformia</taxon>
        <taxon>Elateroidea</taxon>
        <taxon>Lampyridae</taxon>
        <taxon>Lampyrinae</taxon>
        <taxon>Photinus</taxon>
    </lineage>
</organism>
<dbReference type="GO" id="GO:0005615">
    <property type="term" value="C:extracellular space"/>
    <property type="evidence" value="ECO:0007669"/>
    <property type="project" value="TreeGrafter"/>
</dbReference>
<dbReference type="InterPro" id="IPR031311">
    <property type="entry name" value="CHIT_BIND_RR_consensus"/>
</dbReference>
<dbReference type="Pfam" id="PF00379">
    <property type="entry name" value="Chitin_bind_4"/>
    <property type="match status" value="4"/>
</dbReference>
<dbReference type="EMBL" id="VVIM01000004">
    <property type="protein sequence ID" value="KAB0800709.1"/>
    <property type="molecule type" value="Genomic_DNA"/>
</dbReference>
<keyword evidence="3" id="KW-0732">Signal</keyword>
<gene>
    <name evidence="4" type="ORF">PPYR_06448</name>
</gene>
<dbReference type="PROSITE" id="PS51155">
    <property type="entry name" value="CHIT_BIND_RR_2"/>
    <property type="match status" value="4"/>
</dbReference>
<feature type="chain" id="PRO_5024435637" evidence="3">
    <location>
        <begin position="18"/>
        <end position="636"/>
    </location>
</feature>
<dbReference type="PANTHER" id="PTHR12236:SF75">
    <property type="entry name" value="CUTICULAR PROTEIN 62BB, ISOFORM A"/>
    <property type="match status" value="1"/>
</dbReference>
<evidence type="ECO:0000256" key="3">
    <source>
        <dbReference type="SAM" id="SignalP"/>
    </source>
</evidence>
<dbReference type="AlphaFoldDB" id="A0A5N4ATR7"/>
<reference evidence="4 5" key="1">
    <citation type="journal article" date="2018" name="Elife">
        <title>Firefly genomes illuminate parallel origins of bioluminescence in beetles.</title>
        <authorList>
            <person name="Fallon T.R."/>
            <person name="Lower S.E."/>
            <person name="Chang C.H."/>
            <person name="Bessho-Uehara M."/>
            <person name="Martin G.J."/>
            <person name="Bewick A.J."/>
            <person name="Behringer M."/>
            <person name="Debat H.J."/>
            <person name="Wong I."/>
            <person name="Day J.C."/>
            <person name="Suvorov A."/>
            <person name="Silva C.J."/>
            <person name="Stanger-Hall K.F."/>
            <person name="Hall D.W."/>
            <person name="Schmitz R.J."/>
            <person name="Nelson D.R."/>
            <person name="Lewis S.M."/>
            <person name="Shigenobu S."/>
            <person name="Bybee S.M."/>
            <person name="Larracuente A.M."/>
            <person name="Oba Y."/>
            <person name="Weng J.K."/>
        </authorList>
    </citation>
    <scope>NUCLEOTIDE SEQUENCE [LARGE SCALE GENOMIC DNA]</scope>
    <source>
        <strain evidence="4">1611_PpyrPB1</strain>
        <tissue evidence="4">Whole body</tissue>
    </source>
</reference>